<reference evidence="2 3" key="1">
    <citation type="journal article" date="2019" name="Nat. Plants">
        <title>Stout camphor tree genome fills gaps in understanding of flowering plant genome evolution.</title>
        <authorList>
            <person name="Chaw S.M."/>
            <person name="Liu Y.C."/>
            <person name="Wu Y.W."/>
            <person name="Wang H.Y."/>
            <person name="Lin C.I."/>
            <person name="Wu C.S."/>
            <person name="Ke H.M."/>
            <person name="Chang L.Y."/>
            <person name="Hsu C.Y."/>
            <person name="Yang H.T."/>
            <person name="Sudianto E."/>
            <person name="Hsu M.H."/>
            <person name="Wu K.P."/>
            <person name="Wang L.N."/>
            <person name="Leebens-Mack J.H."/>
            <person name="Tsai I.J."/>
        </authorList>
    </citation>
    <scope>NUCLEOTIDE SEQUENCE [LARGE SCALE GENOMIC DNA]</scope>
    <source>
        <strain evidence="3">cv. Chaw 1501</strain>
        <tissue evidence="2">Young leaves</tissue>
    </source>
</reference>
<sequence length="221" mass="24905">MAEQSSPEDVLQAMDILWFNQNNLKKMPISISEAPPPPSAAVSEENSTESDMASTANSTHQFKSEADTDTKKQRERLLTPTLDIIGRSKSELQPSTSMSPIFNSQPQSRKHPRRRLEKMRSSKSFSELELEELEGFKDLGFIFNEEQLSPEIKSMLPGLQMLGEKQVVTRPYLSEAWLINKPDSPLLNLRMPPITASSGADMRKHLRFWAKTVACAVNQES</sequence>
<keyword evidence="2" id="KW-0396">Initiation factor</keyword>
<comment type="caution">
    <text evidence="2">The sequence shown here is derived from an EMBL/GenBank/DDBJ whole genome shotgun (WGS) entry which is preliminary data.</text>
</comment>
<evidence type="ECO:0000313" key="2">
    <source>
        <dbReference type="EMBL" id="RWR95576.1"/>
    </source>
</evidence>
<gene>
    <name evidence="2" type="ORF">CKAN_02492700</name>
</gene>
<dbReference type="Proteomes" id="UP000283530">
    <property type="component" value="Unassembled WGS sequence"/>
</dbReference>
<keyword evidence="2" id="KW-0648">Protein biosynthesis</keyword>
<organism evidence="2 3">
    <name type="scientific">Cinnamomum micranthum f. kanehirae</name>
    <dbReference type="NCBI Taxonomy" id="337451"/>
    <lineage>
        <taxon>Eukaryota</taxon>
        <taxon>Viridiplantae</taxon>
        <taxon>Streptophyta</taxon>
        <taxon>Embryophyta</taxon>
        <taxon>Tracheophyta</taxon>
        <taxon>Spermatophyta</taxon>
        <taxon>Magnoliopsida</taxon>
        <taxon>Magnoliidae</taxon>
        <taxon>Laurales</taxon>
        <taxon>Lauraceae</taxon>
        <taxon>Cinnamomum</taxon>
    </lineage>
</organism>
<dbReference type="PANTHER" id="PTHR33785">
    <property type="entry name" value="OS06G0550800 PROTEIN"/>
    <property type="match status" value="1"/>
</dbReference>
<dbReference type="GO" id="GO:0003743">
    <property type="term" value="F:translation initiation factor activity"/>
    <property type="evidence" value="ECO:0007669"/>
    <property type="project" value="UniProtKB-KW"/>
</dbReference>
<dbReference type="PANTHER" id="PTHR33785:SF2">
    <property type="entry name" value="DUF1685 DOMAIN-CONTAINING PROTEIN"/>
    <property type="match status" value="1"/>
</dbReference>
<dbReference type="AlphaFoldDB" id="A0A3S3R7E9"/>
<feature type="compositionally biased region" description="Basic and acidic residues" evidence="1">
    <location>
        <begin position="62"/>
        <end position="77"/>
    </location>
</feature>
<evidence type="ECO:0000256" key="1">
    <source>
        <dbReference type="SAM" id="MobiDB-lite"/>
    </source>
</evidence>
<evidence type="ECO:0000313" key="3">
    <source>
        <dbReference type="Proteomes" id="UP000283530"/>
    </source>
</evidence>
<feature type="compositionally biased region" description="Polar residues" evidence="1">
    <location>
        <begin position="91"/>
        <end position="107"/>
    </location>
</feature>
<proteinExistence type="predicted"/>
<protein>
    <submittedName>
        <fullName evidence="2">Transcription initiation factor TFIID subunit 7-like protein</fullName>
    </submittedName>
</protein>
<name>A0A3S3R7E9_9MAGN</name>
<feature type="compositionally biased region" description="Basic residues" evidence="1">
    <location>
        <begin position="108"/>
        <end position="117"/>
    </location>
</feature>
<accession>A0A3S3R7E9</accession>
<keyword evidence="3" id="KW-1185">Reference proteome</keyword>
<feature type="compositionally biased region" description="Polar residues" evidence="1">
    <location>
        <begin position="49"/>
        <end position="61"/>
    </location>
</feature>
<dbReference type="OrthoDB" id="1918258at2759"/>
<feature type="region of interest" description="Disordered" evidence="1">
    <location>
        <begin position="28"/>
        <end position="120"/>
    </location>
</feature>
<dbReference type="EMBL" id="QPKB01000011">
    <property type="protein sequence ID" value="RWR95576.1"/>
    <property type="molecule type" value="Genomic_DNA"/>
</dbReference>